<reference evidence="3" key="1">
    <citation type="submission" date="2024-06" db="EMBL/GenBank/DDBJ databases">
        <authorList>
            <person name="Ryan C."/>
        </authorList>
    </citation>
    <scope>NUCLEOTIDE SEQUENCE [LARGE SCALE GENOMIC DNA]</scope>
</reference>
<proteinExistence type="predicted"/>
<feature type="compositionally biased region" description="Basic and acidic residues" evidence="1">
    <location>
        <begin position="170"/>
        <end position="181"/>
    </location>
</feature>
<gene>
    <name evidence="2" type="ORF">URODEC1_LOCUS42092</name>
</gene>
<feature type="compositionally biased region" description="Pro residues" evidence="1">
    <location>
        <begin position="119"/>
        <end position="128"/>
    </location>
</feature>
<evidence type="ECO:0000313" key="3">
    <source>
        <dbReference type="Proteomes" id="UP001497457"/>
    </source>
</evidence>
<dbReference type="AlphaFoldDB" id="A0ABC8Z7E2"/>
<dbReference type="EMBL" id="OZ075128">
    <property type="protein sequence ID" value="CAL4956641.1"/>
    <property type="molecule type" value="Genomic_DNA"/>
</dbReference>
<evidence type="ECO:0000256" key="1">
    <source>
        <dbReference type="SAM" id="MobiDB-lite"/>
    </source>
</evidence>
<reference evidence="2 3" key="2">
    <citation type="submission" date="2024-10" db="EMBL/GenBank/DDBJ databases">
        <authorList>
            <person name="Ryan C."/>
        </authorList>
    </citation>
    <scope>NUCLEOTIDE SEQUENCE [LARGE SCALE GENOMIC DNA]</scope>
</reference>
<accession>A0ABC8Z7E2</accession>
<dbReference type="Proteomes" id="UP001497457">
    <property type="component" value="Chromosome 18b"/>
</dbReference>
<keyword evidence="3" id="KW-1185">Reference proteome</keyword>
<feature type="region of interest" description="Disordered" evidence="1">
    <location>
        <begin position="52"/>
        <end position="202"/>
    </location>
</feature>
<protein>
    <submittedName>
        <fullName evidence="2">Uncharacterized protein</fullName>
    </submittedName>
</protein>
<organism evidence="2 3">
    <name type="scientific">Urochloa decumbens</name>
    <dbReference type="NCBI Taxonomy" id="240449"/>
    <lineage>
        <taxon>Eukaryota</taxon>
        <taxon>Viridiplantae</taxon>
        <taxon>Streptophyta</taxon>
        <taxon>Embryophyta</taxon>
        <taxon>Tracheophyta</taxon>
        <taxon>Spermatophyta</taxon>
        <taxon>Magnoliopsida</taxon>
        <taxon>Liliopsida</taxon>
        <taxon>Poales</taxon>
        <taxon>Poaceae</taxon>
        <taxon>PACMAD clade</taxon>
        <taxon>Panicoideae</taxon>
        <taxon>Panicodae</taxon>
        <taxon>Paniceae</taxon>
        <taxon>Melinidinae</taxon>
        <taxon>Urochloa</taxon>
    </lineage>
</organism>
<evidence type="ECO:0000313" key="2">
    <source>
        <dbReference type="EMBL" id="CAL4956641.1"/>
    </source>
</evidence>
<sequence>MGMQWNPQFGDIGQYVQGITMGNRGGKEREAARGHYAAGGYGYTYGYGPPAYPPQKPSGYGGGGGYPPQPTATGWDGGAYESPPQKPPSYDGYPQPAAGWDHRAGYKHPPREPPAYGEHPPPPTPPRHPVAWDDGAHKFPPSQQQGKMPGIKPPGAGQEPIPNANNEVEDMPKASPKHEGKPPSAVNDPPRKQPPYGYGHSHPGWGSEGAYYRGSGGGGGYYHPTQARGYPPPCLPPPYQAGGHGGGYGGAHMGWPVPAPPSGAYAAYGAYHKHHGGGYGGSGYGGGGYGNGKYMMGHQGKFKQYAHHHGQF</sequence>
<name>A0ABC8Z7E2_9POAL</name>